<dbReference type="Pfam" id="PF06107">
    <property type="entry name" value="DUF951"/>
    <property type="match status" value="1"/>
</dbReference>
<protein>
    <submittedName>
        <fullName evidence="1">DUF951 domain-containing protein</fullName>
    </submittedName>
</protein>
<proteinExistence type="predicted"/>
<dbReference type="PIRSF" id="PIRSF037263">
    <property type="entry name" value="DUF951_bac"/>
    <property type="match status" value="1"/>
</dbReference>
<dbReference type="Proteomes" id="UP001595916">
    <property type="component" value="Unassembled WGS sequence"/>
</dbReference>
<name>A0ABV9QNQ6_9FIRM</name>
<evidence type="ECO:0000313" key="1">
    <source>
        <dbReference type="EMBL" id="MFC4805387.1"/>
    </source>
</evidence>
<keyword evidence="2" id="KW-1185">Reference proteome</keyword>
<evidence type="ECO:0000313" key="2">
    <source>
        <dbReference type="Proteomes" id="UP001595916"/>
    </source>
</evidence>
<dbReference type="InterPro" id="IPR009296">
    <property type="entry name" value="DUF951"/>
</dbReference>
<dbReference type="EMBL" id="JBHSHL010000049">
    <property type="protein sequence ID" value="MFC4805387.1"/>
    <property type="molecule type" value="Genomic_DNA"/>
</dbReference>
<dbReference type="PANTHER" id="PTHR38455:SF1">
    <property type="entry name" value="DUF951 DOMAIN-CONTAINING PROTEIN"/>
    <property type="match status" value="1"/>
</dbReference>
<dbReference type="RefSeq" id="WP_379788947.1">
    <property type="nucleotide sequence ID" value="NZ_JBHSHL010000049.1"/>
</dbReference>
<dbReference type="PANTHER" id="PTHR38455">
    <property type="entry name" value="HYPOTHETICAL CYTOSOLIC PROTEIN"/>
    <property type="match status" value="1"/>
</dbReference>
<sequence length="66" mass="7910">MYQPKKINIGDRVTLKKNHPCGGNTFVITRTGMDFRMKCETCKKEVWIERPELERRIKKIEVQEEE</sequence>
<gene>
    <name evidence="1" type="ORF">ACFO4R_09865</name>
</gene>
<comment type="caution">
    <text evidence="1">The sequence shown here is derived from an EMBL/GenBank/DDBJ whole genome shotgun (WGS) entry which is preliminary data.</text>
</comment>
<reference evidence="2" key="1">
    <citation type="journal article" date="2019" name="Int. J. Syst. Evol. Microbiol.">
        <title>The Global Catalogue of Microorganisms (GCM) 10K type strain sequencing project: providing services to taxonomists for standard genome sequencing and annotation.</title>
        <authorList>
            <consortium name="The Broad Institute Genomics Platform"/>
            <consortium name="The Broad Institute Genome Sequencing Center for Infectious Disease"/>
            <person name="Wu L."/>
            <person name="Ma J."/>
        </authorList>
    </citation>
    <scope>NUCLEOTIDE SEQUENCE [LARGE SCALE GENOMIC DNA]</scope>
    <source>
        <strain evidence="2">CCUG 46385</strain>
    </source>
</reference>
<accession>A0ABV9QNQ6</accession>
<organism evidence="1 2">
    <name type="scientific">Filifactor villosus</name>
    <dbReference type="NCBI Taxonomy" id="29374"/>
    <lineage>
        <taxon>Bacteria</taxon>
        <taxon>Bacillati</taxon>
        <taxon>Bacillota</taxon>
        <taxon>Clostridia</taxon>
        <taxon>Peptostreptococcales</taxon>
        <taxon>Filifactoraceae</taxon>
        <taxon>Filifactor</taxon>
    </lineage>
</organism>